<name>A0A200PWB4_MACCD</name>
<dbReference type="InParanoid" id="A0A200PWB4"/>
<keyword evidence="2" id="KW-1185">Reference proteome</keyword>
<organism evidence="1 2">
    <name type="scientific">Macleaya cordata</name>
    <name type="common">Five-seeded plume-poppy</name>
    <name type="synonym">Bocconia cordata</name>
    <dbReference type="NCBI Taxonomy" id="56857"/>
    <lineage>
        <taxon>Eukaryota</taxon>
        <taxon>Viridiplantae</taxon>
        <taxon>Streptophyta</taxon>
        <taxon>Embryophyta</taxon>
        <taxon>Tracheophyta</taxon>
        <taxon>Spermatophyta</taxon>
        <taxon>Magnoliopsida</taxon>
        <taxon>Ranunculales</taxon>
        <taxon>Papaveraceae</taxon>
        <taxon>Papaveroideae</taxon>
        <taxon>Macleaya</taxon>
    </lineage>
</organism>
<dbReference type="Proteomes" id="UP000195402">
    <property type="component" value="Unassembled WGS sequence"/>
</dbReference>
<evidence type="ECO:0000313" key="2">
    <source>
        <dbReference type="Proteomes" id="UP000195402"/>
    </source>
</evidence>
<proteinExistence type="predicted"/>
<reference evidence="1 2" key="1">
    <citation type="journal article" date="2017" name="Mol. Plant">
        <title>The Genome of Medicinal Plant Macleaya cordata Provides New Insights into Benzylisoquinoline Alkaloids Metabolism.</title>
        <authorList>
            <person name="Liu X."/>
            <person name="Liu Y."/>
            <person name="Huang P."/>
            <person name="Ma Y."/>
            <person name="Qing Z."/>
            <person name="Tang Q."/>
            <person name="Cao H."/>
            <person name="Cheng P."/>
            <person name="Zheng Y."/>
            <person name="Yuan Z."/>
            <person name="Zhou Y."/>
            <person name="Liu J."/>
            <person name="Tang Z."/>
            <person name="Zhuo Y."/>
            <person name="Zhang Y."/>
            <person name="Yu L."/>
            <person name="Huang J."/>
            <person name="Yang P."/>
            <person name="Peng Q."/>
            <person name="Zhang J."/>
            <person name="Jiang W."/>
            <person name="Zhang Z."/>
            <person name="Lin K."/>
            <person name="Ro D.K."/>
            <person name="Chen X."/>
            <person name="Xiong X."/>
            <person name="Shang Y."/>
            <person name="Huang S."/>
            <person name="Zeng J."/>
        </authorList>
    </citation>
    <scope>NUCLEOTIDE SEQUENCE [LARGE SCALE GENOMIC DNA]</scope>
    <source>
        <strain evidence="2">cv. BLH2017</strain>
        <tissue evidence="1">Root</tissue>
    </source>
</reference>
<gene>
    <name evidence="1" type="ORF">BVC80_8783g6</name>
</gene>
<protein>
    <submittedName>
        <fullName evidence="1">Uncharacterized protein</fullName>
    </submittedName>
</protein>
<evidence type="ECO:0000313" key="1">
    <source>
        <dbReference type="EMBL" id="OVA02465.1"/>
    </source>
</evidence>
<comment type="caution">
    <text evidence="1">The sequence shown here is derived from an EMBL/GenBank/DDBJ whole genome shotgun (WGS) entry which is preliminary data.</text>
</comment>
<dbReference type="EMBL" id="MVGT01003954">
    <property type="protein sequence ID" value="OVA02465.1"/>
    <property type="molecule type" value="Genomic_DNA"/>
</dbReference>
<accession>A0A200PWB4</accession>
<sequence length="58" mass="6464">MKTSMVSQLSQGDRATIKMGDVKLLTIALKIHVYRFNLQGVLSKKKTVVEIAQFVSIV</sequence>
<dbReference type="AlphaFoldDB" id="A0A200PWB4"/>